<dbReference type="InterPro" id="IPR002048">
    <property type="entry name" value="EF_hand_dom"/>
</dbReference>
<keyword evidence="9" id="KW-1133">Transmembrane helix</keyword>
<comment type="subcellular location">
    <subcellularLocation>
        <location evidence="1">Mitochondrion inner membrane</location>
        <topology evidence="1">Multi-pass membrane protein</topology>
    </subcellularLocation>
</comment>
<evidence type="ECO:0000313" key="19">
    <source>
        <dbReference type="Proteomes" id="UP000694402"/>
    </source>
</evidence>
<evidence type="ECO:0000256" key="15">
    <source>
        <dbReference type="ARBA" id="ARBA00048652"/>
    </source>
</evidence>
<dbReference type="FunFam" id="1.10.238.10:FF:000064">
    <property type="entry name" value="calcium-binding mitochondrial carrier protein Aralar1 isoform X1"/>
    <property type="match status" value="1"/>
</dbReference>
<dbReference type="InterPro" id="IPR011992">
    <property type="entry name" value="EF-hand-dom_pair"/>
</dbReference>
<evidence type="ECO:0000256" key="10">
    <source>
        <dbReference type="ARBA" id="ARBA00023128"/>
    </source>
</evidence>
<evidence type="ECO:0000256" key="8">
    <source>
        <dbReference type="ARBA" id="ARBA00022837"/>
    </source>
</evidence>
<sequence>VAFAKYFKRLENISRNVVDADGEKLMTPGDFVQKYLGLHTQIHHNPKTVQLIAGVADTTKDGLISFQEFLAFESVLCVPDALFIVAFQLFDKTGTGDISFENVRDIFSQTTVHHHIPFNWDCEFIRLHFGHDRKKRLSYLEFTQFLQELQLEHARQAFAQKDKNKSGTISAMDFSDIMATIRHHVLTPFVEENLVSAAGGSTSHMVSFSYFNAFNSLLNNMELIRKIYSTLAGSRKDTLVTKEEFIFAANKFGQISPMEIDILYQLSGLHSHSGRLNVSDIERIAPLEEGALPYHLAEIQKQQSQGDGSRSVLLQVAESAYRFSLGSIAGATGATAVYPIDLVKTRMQNQRSTGSFVGELMYKNSFDCAKKVLRYEGFFGFYRGLLPQLIGVAPEKAIKLTVSQTPLPPAGGSQVVFTNPLEIVKIRLQVAGEITTGPRISALSVIRDLGLFGLYKGAKACFLRDIPFSAIFFPVYAHTKAQFADEQGRLGALQLLAAGAIGGIPAASLVTPADVIKTRLQVAARAGQTTYTGVTDCFRKIMHEEGFRALWKGAGARMCRSSPQFGVTLVTYELLQRWLNVDFGGHRPSGSEPTPKSRISELPPVSADHVGGYRLATATFAGVENKFGLHLPKFKSSGVVSIHHDTPSASTQEEAAAP</sequence>
<name>A0A8C8F2V1_ONCTS</name>
<evidence type="ECO:0000259" key="17">
    <source>
        <dbReference type="PROSITE" id="PS50222"/>
    </source>
</evidence>
<evidence type="ECO:0000256" key="16">
    <source>
        <dbReference type="PROSITE-ProRule" id="PRU00282"/>
    </source>
</evidence>
<proteinExistence type="inferred from homology"/>
<reference evidence="18" key="2">
    <citation type="submission" date="2025-09" db="UniProtKB">
        <authorList>
            <consortium name="Ensembl"/>
        </authorList>
    </citation>
    <scope>IDENTIFICATION</scope>
</reference>
<dbReference type="GO" id="GO:0005313">
    <property type="term" value="F:L-glutamate transmembrane transporter activity"/>
    <property type="evidence" value="ECO:0007669"/>
    <property type="project" value="TreeGrafter"/>
</dbReference>
<evidence type="ECO:0000256" key="9">
    <source>
        <dbReference type="ARBA" id="ARBA00022989"/>
    </source>
</evidence>
<dbReference type="SUPFAM" id="SSF103506">
    <property type="entry name" value="Mitochondrial carrier"/>
    <property type="match status" value="1"/>
</dbReference>
<dbReference type="PROSITE" id="PS00018">
    <property type="entry name" value="EF_HAND_1"/>
    <property type="match status" value="1"/>
</dbReference>
<dbReference type="GeneTree" id="ENSGT00940000155963"/>
<dbReference type="PROSITE" id="PS50920">
    <property type="entry name" value="SOLCAR"/>
    <property type="match status" value="2"/>
</dbReference>
<reference evidence="18" key="1">
    <citation type="submission" date="2025-08" db="UniProtKB">
        <authorList>
            <consortium name="Ensembl"/>
        </authorList>
    </citation>
    <scope>IDENTIFICATION</scope>
</reference>
<keyword evidence="7" id="KW-0999">Mitochondrion inner membrane</keyword>
<accession>A0A8C8F2V1</accession>
<feature type="repeat" description="Solcar" evidence="16">
    <location>
        <begin position="317"/>
        <end position="409"/>
    </location>
</feature>
<dbReference type="InterPro" id="IPR002067">
    <property type="entry name" value="MCP"/>
</dbReference>
<evidence type="ECO:0000256" key="12">
    <source>
        <dbReference type="ARBA" id="ARBA00037019"/>
    </source>
</evidence>
<keyword evidence="3" id="KW-0813">Transport</keyword>
<dbReference type="Pfam" id="PF00153">
    <property type="entry name" value="Mito_carr"/>
    <property type="match status" value="3"/>
</dbReference>
<feature type="domain" description="EF-hand" evidence="17">
    <location>
        <begin position="78"/>
        <end position="113"/>
    </location>
</feature>
<keyword evidence="11 16" id="KW-0472">Membrane</keyword>
<evidence type="ECO:0000256" key="13">
    <source>
        <dbReference type="ARBA" id="ARBA00038674"/>
    </source>
</evidence>
<comment type="similarity">
    <text evidence="2">Belongs to the mitochondrial carrier (TC 2.A.29) family.</text>
</comment>
<comment type="subunit">
    <text evidence="13">Homodimer (via N-terminus).</text>
</comment>
<dbReference type="Gene3D" id="1.10.238.10">
    <property type="entry name" value="EF-hand"/>
    <property type="match status" value="2"/>
</dbReference>
<evidence type="ECO:0000256" key="2">
    <source>
        <dbReference type="ARBA" id="ARBA00006375"/>
    </source>
</evidence>
<keyword evidence="6" id="KW-0677">Repeat</keyword>
<dbReference type="SMART" id="SM00054">
    <property type="entry name" value="EFh"/>
    <property type="match status" value="3"/>
</dbReference>
<dbReference type="PROSITE" id="PS50222">
    <property type="entry name" value="EF_HAND_2"/>
    <property type="match status" value="2"/>
</dbReference>
<keyword evidence="8" id="KW-0106">Calcium</keyword>
<keyword evidence="4 16" id="KW-0812">Transmembrane</keyword>
<evidence type="ECO:0000256" key="6">
    <source>
        <dbReference type="ARBA" id="ARBA00022737"/>
    </source>
</evidence>
<keyword evidence="10" id="KW-0496">Mitochondrion</keyword>
<evidence type="ECO:0000256" key="5">
    <source>
        <dbReference type="ARBA" id="ARBA00022723"/>
    </source>
</evidence>
<keyword evidence="19" id="KW-1185">Reference proteome</keyword>
<comment type="catalytic activity">
    <reaction evidence="14">
        <text>L-aspartate(in) + L-glutamate(out) + H(+)(out) = L-aspartate(out) + L-glutamate(in) + H(+)(in)</text>
        <dbReference type="Rhea" id="RHEA:70783"/>
        <dbReference type="ChEBI" id="CHEBI:15378"/>
        <dbReference type="ChEBI" id="CHEBI:29985"/>
        <dbReference type="ChEBI" id="CHEBI:29991"/>
    </reaction>
</comment>
<dbReference type="GO" id="GO:0005743">
    <property type="term" value="C:mitochondrial inner membrane"/>
    <property type="evidence" value="ECO:0007669"/>
    <property type="project" value="UniProtKB-SubCell"/>
</dbReference>
<organism evidence="18 19">
    <name type="scientific">Oncorhynchus tshawytscha</name>
    <name type="common">Chinook salmon</name>
    <name type="synonym">Salmo tshawytscha</name>
    <dbReference type="NCBI Taxonomy" id="74940"/>
    <lineage>
        <taxon>Eukaryota</taxon>
        <taxon>Metazoa</taxon>
        <taxon>Chordata</taxon>
        <taxon>Craniata</taxon>
        <taxon>Vertebrata</taxon>
        <taxon>Euteleostomi</taxon>
        <taxon>Actinopterygii</taxon>
        <taxon>Neopterygii</taxon>
        <taxon>Teleostei</taxon>
        <taxon>Protacanthopterygii</taxon>
        <taxon>Salmoniformes</taxon>
        <taxon>Salmonidae</taxon>
        <taxon>Salmoninae</taxon>
        <taxon>Oncorhynchus</taxon>
    </lineage>
</organism>
<feature type="domain" description="EF-hand" evidence="17">
    <location>
        <begin position="149"/>
        <end position="184"/>
    </location>
</feature>
<dbReference type="Proteomes" id="UP000694402">
    <property type="component" value="Unassembled WGS sequence"/>
</dbReference>
<evidence type="ECO:0000256" key="7">
    <source>
        <dbReference type="ARBA" id="ARBA00022792"/>
    </source>
</evidence>
<dbReference type="GO" id="GO:0015183">
    <property type="term" value="F:L-aspartate transmembrane transporter activity"/>
    <property type="evidence" value="ECO:0007669"/>
    <property type="project" value="TreeGrafter"/>
</dbReference>
<comment type="catalytic activity">
    <reaction evidence="15">
        <text>3-sulfino-L-alanine(out) + L-glutamate(in) + H(+)(in) = 3-sulfino-L-alanine(in) + L-glutamate(out) + H(+)(out)</text>
        <dbReference type="Rhea" id="RHEA:70967"/>
        <dbReference type="ChEBI" id="CHEBI:15378"/>
        <dbReference type="ChEBI" id="CHEBI:29985"/>
        <dbReference type="ChEBI" id="CHEBI:61085"/>
    </reaction>
</comment>
<dbReference type="GO" id="GO:0005509">
    <property type="term" value="F:calcium ion binding"/>
    <property type="evidence" value="ECO:0007669"/>
    <property type="project" value="InterPro"/>
</dbReference>
<dbReference type="InterPro" id="IPR018108">
    <property type="entry name" value="MCP_transmembrane"/>
</dbReference>
<dbReference type="PRINTS" id="PR00926">
    <property type="entry name" value="MITOCARRIER"/>
</dbReference>
<evidence type="ECO:0000313" key="18">
    <source>
        <dbReference type="Ensembl" id="ENSOTSP00005028796.2"/>
    </source>
</evidence>
<dbReference type="PANTHER" id="PTHR45678:SF7">
    <property type="entry name" value="ELECTROGENIC ASPARTATE_GLUTAMATE ANTIPORTER SLC25A12, MITOCHONDRIAL"/>
    <property type="match status" value="1"/>
</dbReference>
<feature type="repeat" description="Solcar" evidence="16">
    <location>
        <begin position="490"/>
        <end position="578"/>
    </location>
</feature>
<evidence type="ECO:0000256" key="1">
    <source>
        <dbReference type="ARBA" id="ARBA00004448"/>
    </source>
</evidence>
<evidence type="ECO:0000256" key="11">
    <source>
        <dbReference type="ARBA" id="ARBA00023136"/>
    </source>
</evidence>
<keyword evidence="5" id="KW-0479">Metal-binding</keyword>
<dbReference type="InterPro" id="IPR051028">
    <property type="entry name" value="Mito_Solute_Carrier"/>
</dbReference>
<dbReference type="GO" id="GO:0043490">
    <property type="term" value="P:malate-aspartate shuttle"/>
    <property type="evidence" value="ECO:0007669"/>
    <property type="project" value="TreeGrafter"/>
</dbReference>
<dbReference type="Pfam" id="PF13202">
    <property type="entry name" value="EF-hand_5"/>
    <property type="match status" value="1"/>
</dbReference>
<evidence type="ECO:0000256" key="3">
    <source>
        <dbReference type="ARBA" id="ARBA00022448"/>
    </source>
</evidence>
<dbReference type="Gene3D" id="1.50.40.10">
    <property type="entry name" value="Mitochondrial carrier domain"/>
    <property type="match status" value="2"/>
</dbReference>
<dbReference type="InterPro" id="IPR023395">
    <property type="entry name" value="MCP_dom_sf"/>
</dbReference>
<gene>
    <name evidence="18" type="primary">SLC25A12</name>
</gene>
<protein>
    <recommendedName>
        <fullName evidence="17">EF-hand domain-containing protein</fullName>
    </recommendedName>
</protein>
<evidence type="ECO:0000256" key="14">
    <source>
        <dbReference type="ARBA" id="ARBA00047487"/>
    </source>
</evidence>
<evidence type="ECO:0000256" key="4">
    <source>
        <dbReference type="ARBA" id="ARBA00022692"/>
    </source>
</evidence>
<dbReference type="Ensembl" id="ENSOTST00005031129.2">
    <property type="protein sequence ID" value="ENSOTSP00005028796.2"/>
    <property type="gene ID" value="ENSOTSG00005007904.2"/>
</dbReference>
<comment type="catalytic activity">
    <reaction evidence="12">
        <text>3-sulfino-L-alanine(out) + L-aspartate(in) = 3-sulfino-L-alanine(in) + L-aspartate(out)</text>
        <dbReference type="Rhea" id="RHEA:70975"/>
        <dbReference type="ChEBI" id="CHEBI:29991"/>
        <dbReference type="ChEBI" id="CHEBI:61085"/>
    </reaction>
</comment>
<dbReference type="SUPFAM" id="SSF47473">
    <property type="entry name" value="EF-hand"/>
    <property type="match status" value="2"/>
</dbReference>
<dbReference type="InterPro" id="IPR018247">
    <property type="entry name" value="EF_Hand_1_Ca_BS"/>
</dbReference>
<dbReference type="PANTHER" id="PTHR45678">
    <property type="entry name" value="MITOCHONDRIAL 2-OXODICARBOXYLATE CARRIER 1-RELATED"/>
    <property type="match status" value="1"/>
</dbReference>
<dbReference type="AlphaFoldDB" id="A0A8C8F2V1"/>